<accession>A0A8R7P6X0</accession>
<organism evidence="5 6">
    <name type="scientific">Triticum urartu</name>
    <name type="common">Red wild einkorn</name>
    <name type="synonym">Crithodium urartu</name>
    <dbReference type="NCBI Taxonomy" id="4572"/>
    <lineage>
        <taxon>Eukaryota</taxon>
        <taxon>Viridiplantae</taxon>
        <taxon>Streptophyta</taxon>
        <taxon>Embryophyta</taxon>
        <taxon>Tracheophyta</taxon>
        <taxon>Spermatophyta</taxon>
        <taxon>Magnoliopsida</taxon>
        <taxon>Liliopsida</taxon>
        <taxon>Poales</taxon>
        <taxon>Poaceae</taxon>
        <taxon>BOP clade</taxon>
        <taxon>Pooideae</taxon>
        <taxon>Triticodae</taxon>
        <taxon>Triticeae</taxon>
        <taxon>Triticinae</taxon>
        <taxon>Triticum</taxon>
    </lineage>
</organism>
<evidence type="ECO:0000259" key="4">
    <source>
        <dbReference type="PROSITE" id="PS50102"/>
    </source>
</evidence>
<dbReference type="Gene3D" id="3.30.70.330">
    <property type="match status" value="1"/>
</dbReference>
<name>A0A8R7P6X0_TRIUA</name>
<dbReference type="SUPFAM" id="SSF54928">
    <property type="entry name" value="RNA-binding domain, RBD"/>
    <property type="match status" value="1"/>
</dbReference>
<proteinExistence type="predicted"/>
<dbReference type="EnsemblPlants" id="TuG1812G0100004471.01.T01">
    <property type="protein sequence ID" value="TuG1812G0100004471.01.T01"/>
    <property type="gene ID" value="TuG1812G0100004471.01"/>
</dbReference>
<dbReference type="PANTHER" id="PTHR48025:SF12">
    <property type="entry name" value="OS07G0631900 PROTEIN"/>
    <property type="match status" value="1"/>
</dbReference>
<evidence type="ECO:0000256" key="1">
    <source>
        <dbReference type="ARBA" id="ARBA00022884"/>
    </source>
</evidence>
<dbReference type="PROSITE" id="PS50102">
    <property type="entry name" value="RRM"/>
    <property type="match status" value="1"/>
</dbReference>
<feature type="compositionally biased region" description="Acidic residues" evidence="3">
    <location>
        <begin position="7"/>
        <end position="18"/>
    </location>
</feature>
<dbReference type="GO" id="GO:1901259">
    <property type="term" value="P:chloroplast rRNA processing"/>
    <property type="evidence" value="ECO:0007669"/>
    <property type="project" value="TreeGrafter"/>
</dbReference>
<reference evidence="5" key="3">
    <citation type="submission" date="2022-06" db="UniProtKB">
        <authorList>
            <consortium name="EnsemblPlants"/>
        </authorList>
    </citation>
    <scope>IDENTIFICATION</scope>
</reference>
<protein>
    <recommendedName>
        <fullName evidence="4">RRM domain-containing protein</fullName>
    </recommendedName>
</protein>
<evidence type="ECO:0000313" key="6">
    <source>
        <dbReference type="Proteomes" id="UP000015106"/>
    </source>
</evidence>
<evidence type="ECO:0000313" key="5">
    <source>
        <dbReference type="EnsemblPlants" id="TuG1812G0100004471.01.T01"/>
    </source>
</evidence>
<dbReference type="GO" id="GO:0003729">
    <property type="term" value="F:mRNA binding"/>
    <property type="evidence" value="ECO:0007669"/>
    <property type="project" value="TreeGrafter"/>
</dbReference>
<dbReference type="SMART" id="SM00360">
    <property type="entry name" value="RRM"/>
    <property type="match status" value="1"/>
</dbReference>
<feature type="region of interest" description="Disordered" evidence="3">
    <location>
        <begin position="1"/>
        <end position="28"/>
    </location>
</feature>
<dbReference type="PANTHER" id="PTHR48025">
    <property type="entry name" value="OS02G0815200 PROTEIN"/>
    <property type="match status" value="1"/>
</dbReference>
<reference evidence="6" key="1">
    <citation type="journal article" date="2013" name="Nature">
        <title>Draft genome of the wheat A-genome progenitor Triticum urartu.</title>
        <authorList>
            <person name="Ling H.Q."/>
            <person name="Zhao S."/>
            <person name="Liu D."/>
            <person name="Wang J."/>
            <person name="Sun H."/>
            <person name="Zhang C."/>
            <person name="Fan H."/>
            <person name="Li D."/>
            <person name="Dong L."/>
            <person name="Tao Y."/>
            <person name="Gao C."/>
            <person name="Wu H."/>
            <person name="Li Y."/>
            <person name="Cui Y."/>
            <person name="Guo X."/>
            <person name="Zheng S."/>
            <person name="Wang B."/>
            <person name="Yu K."/>
            <person name="Liang Q."/>
            <person name="Yang W."/>
            <person name="Lou X."/>
            <person name="Chen J."/>
            <person name="Feng M."/>
            <person name="Jian J."/>
            <person name="Zhang X."/>
            <person name="Luo G."/>
            <person name="Jiang Y."/>
            <person name="Liu J."/>
            <person name="Wang Z."/>
            <person name="Sha Y."/>
            <person name="Zhang B."/>
            <person name="Wu H."/>
            <person name="Tang D."/>
            <person name="Shen Q."/>
            <person name="Xue P."/>
            <person name="Zou S."/>
            <person name="Wang X."/>
            <person name="Liu X."/>
            <person name="Wang F."/>
            <person name="Yang Y."/>
            <person name="An X."/>
            <person name="Dong Z."/>
            <person name="Zhang K."/>
            <person name="Zhang X."/>
            <person name="Luo M.C."/>
            <person name="Dvorak J."/>
            <person name="Tong Y."/>
            <person name="Wang J."/>
            <person name="Yang H."/>
            <person name="Li Z."/>
            <person name="Wang D."/>
            <person name="Zhang A."/>
            <person name="Wang J."/>
        </authorList>
    </citation>
    <scope>NUCLEOTIDE SEQUENCE</scope>
    <source>
        <strain evidence="6">cv. G1812</strain>
    </source>
</reference>
<dbReference type="InterPro" id="IPR050502">
    <property type="entry name" value="Euk_RNA-bind_prot"/>
</dbReference>
<dbReference type="GO" id="GO:0009535">
    <property type="term" value="C:chloroplast thylakoid membrane"/>
    <property type="evidence" value="ECO:0007669"/>
    <property type="project" value="TreeGrafter"/>
</dbReference>
<evidence type="ECO:0000256" key="3">
    <source>
        <dbReference type="SAM" id="MobiDB-lite"/>
    </source>
</evidence>
<keyword evidence="6" id="KW-1185">Reference proteome</keyword>
<evidence type="ECO:0000256" key="2">
    <source>
        <dbReference type="PROSITE-ProRule" id="PRU00176"/>
    </source>
</evidence>
<dbReference type="InterPro" id="IPR000504">
    <property type="entry name" value="RRM_dom"/>
</dbReference>
<dbReference type="Gramene" id="TuG1812G0100004471.01.T01">
    <property type="protein sequence ID" value="TuG1812G0100004471.01.T01"/>
    <property type="gene ID" value="TuG1812G0100004471.01"/>
</dbReference>
<keyword evidence="1 2" id="KW-0694">RNA-binding</keyword>
<dbReference type="Proteomes" id="UP000015106">
    <property type="component" value="Chromosome 1"/>
</dbReference>
<dbReference type="InterPro" id="IPR012677">
    <property type="entry name" value="Nucleotide-bd_a/b_plait_sf"/>
</dbReference>
<feature type="domain" description="RRM" evidence="4">
    <location>
        <begin position="33"/>
        <end position="107"/>
    </location>
</feature>
<dbReference type="AlphaFoldDB" id="A0A8R7P6X0"/>
<reference evidence="5" key="2">
    <citation type="submission" date="2018-03" db="EMBL/GenBank/DDBJ databases">
        <title>The Triticum urartu genome reveals the dynamic nature of wheat genome evolution.</title>
        <authorList>
            <person name="Ling H."/>
            <person name="Ma B."/>
            <person name="Shi X."/>
            <person name="Liu H."/>
            <person name="Dong L."/>
            <person name="Sun H."/>
            <person name="Cao Y."/>
            <person name="Gao Q."/>
            <person name="Zheng S."/>
            <person name="Li Y."/>
            <person name="Yu Y."/>
            <person name="Du H."/>
            <person name="Qi M."/>
            <person name="Li Y."/>
            <person name="Yu H."/>
            <person name="Cui Y."/>
            <person name="Wang N."/>
            <person name="Chen C."/>
            <person name="Wu H."/>
            <person name="Zhao Y."/>
            <person name="Zhang J."/>
            <person name="Li Y."/>
            <person name="Zhou W."/>
            <person name="Zhang B."/>
            <person name="Hu W."/>
            <person name="Eijk M."/>
            <person name="Tang J."/>
            <person name="Witsenboer H."/>
            <person name="Zhao S."/>
            <person name="Li Z."/>
            <person name="Zhang A."/>
            <person name="Wang D."/>
            <person name="Liang C."/>
        </authorList>
    </citation>
    <scope>NUCLEOTIDE SEQUENCE [LARGE SCALE GENOMIC DNA]</scope>
    <source>
        <strain evidence="5">cv. G1812</strain>
    </source>
</reference>
<dbReference type="Pfam" id="PF00076">
    <property type="entry name" value="RRM_1"/>
    <property type="match status" value="1"/>
</dbReference>
<sequence>MAVSSEFEMEDAEGEPSEGEGGGDSKAEYSEDLKAFVGNLPFTIDSAQLAGLFEQAGSVEMVEIVYNRMTGRSRGFEFVIMGSVEDVVVAVEQFNGYGFGGNADGRR</sequence>
<dbReference type="InterPro" id="IPR035979">
    <property type="entry name" value="RBD_domain_sf"/>
</dbReference>